<evidence type="ECO:0000313" key="3">
    <source>
        <dbReference type="EMBL" id="ADW76097.1"/>
    </source>
</evidence>
<dbReference type="Proteomes" id="UP000007257">
    <property type="component" value="Plasmid pRAHAQ01"/>
</dbReference>
<sequence>MFLKSELFEFNGANATLYELSALQRVELLHYLAAQEKALPNDEPDEQILSAALVELNIRAGAMVVAMSLWHSESPKPDIHDLQQQVMSTWPVEAIGKADTQVKVLSGMMANTQTTGQDAPESEVSEVSDSQGETAEKR</sequence>
<name>A0A0H3FFJ1_RAHSY</name>
<dbReference type="KEGG" id="rah:Rahaq_4514"/>
<dbReference type="RefSeq" id="WP_013577778.1">
    <property type="nucleotide sequence ID" value="NC_015062.1"/>
</dbReference>
<proteinExistence type="inferred from homology"/>
<dbReference type="NCBIfam" id="TIGR01674">
    <property type="entry name" value="phage_lambda_G"/>
    <property type="match status" value="1"/>
</dbReference>
<accession>A0A0H3FFJ1</accession>
<evidence type="ECO:0000313" key="4">
    <source>
        <dbReference type="Proteomes" id="UP000007257"/>
    </source>
</evidence>
<dbReference type="eggNOG" id="ENOG50335X3">
    <property type="taxonomic scope" value="Bacteria"/>
</dbReference>
<dbReference type="HAMAP" id="MF_04134">
    <property type="entry name" value="GT_LAMBD"/>
    <property type="match status" value="1"/>
</dbReference>
<reference evidence="3 4" key="2">
    <citation type="journal article" date="2012" name="J. Bacteriol.">
        <title>Complete Genome Sequence of Rahnella sp. Strain Y9602, a Gammaproteobacterium Isolate from Metal- and Radionuclide-Contaminated Soil.</title>
        <authorList>
            <person name="Martinez R.J."/>
            <person name="Bruce D."/>
            <person name="Detter C."/>
            <person name="Goodwin L.A."/>
            <person name="Han J."/>
            <person name="Han C.S."/>
            <person name="Held B."/>
            <person name="Land M.L."/>
            <person name="Mikhailova N."/>
            <person name="Nolan M."/>
            <person name="Pennacchio L."/>
            <person name="Pitluck S."/>
            <person name="Tapia R."/>
            <person name="Woyke T."/>
            <person name="Sobecky P.A."/>
        </authorList>
    </citation>
    <scope>NUCLEOTIDE SEQUENCE [LARGE SCALE GENOMIC DNA]</scope>
    <source>
        <strain evidence="3 4">Y9602</strain>
        <plasmid evidence="3 4">pRAHAQ01</plasmid>
    </source>
</reference>
<protein>
    <submittedName>
        <fullName evidence="3">Phage minor tail protein G</fullName>
    </submittedName>
</protein>
<geneLocation type="plasmid" evidence="3 4">
    <name>pRAHAQ01</name>
</geneLocation>
<dbReference type="Pfam" id="PF06894">
    <property type="entry name" value="Phage_TAC_2"/>
    <property type="match status" value="1"/>
</dbReference>
<evidence type="ECO:0000259" key="2">
    <source>
        <dbReference type="Pfam" id="PF06894"/>
    </source>
</evidence>
<dbReference type="EMBL" id="CP002506">
    <property type="protein sequence ID" value="ADW76097.1"/>
    <property type="molecule type" value="Genomic_DNA"/>
</dbReference>
<reference evidence="4" key="1">
    <citation type="submission" date="2011-01" db="EMBL/GenBank/DDBJ databases">
        <title>Complete sequence of plasmid1 of Rahnella sp. Y9602.</title>
        <authorList>
            <consortium name="US DOE Joint Genome Institute"/>
            <person name="Lucas S."/>
            <person name="Copeland A."/>
            <person name="Lapidus A."/>
            <person name="Cheng J.-F."/>
            <person name="Goodwin L."/>
            <person name="Pitluck S."/>
            <person name="Lu M."/>
            <person name="Detter J.C."/>
            <person name="Han C."/>
            <person name="Tapia R."/>
            <person name="Land M."/>
            <person name="Hauser L."/>
            <person name="Kyrpides N."/>
            <person name="Ivanova N."/>
            <person name="Ovchinnikova G."/>
            <person name="Pagani I."/>
            <person name="Sobecky P.A."/>
            <person name="Martinez R.J."/>
            <person name="Woyke T."/>
        </authorList>
    </citation>
    <scope>NUCLEOTIDE SEQUENCE [LARGE SCALE GENOMIC DNA]</scope>
    <source>
        <strain evidence="4">Y9602</strain>
        <plasmid evidence="4">pRAHAQ01</plasmid>
    </source>
</reference>
<organism evidence="3 4">
    <name type="scientific">Rahnella sp. (strain Y9602)</name>
    <dbReference type="NCBI Taxonomy" id="2703885"/>
    <lineage>
        <taxon>Bacteria</taxon>
        <taxon>Pseudomonadati</taxon>
        <taxon>Pseudomonadota</taxon>
        <taxon>Gammaproteobacteria</taxon>
        <taxon>Enterobacterales</taxon>
        <taxon>Yersiniaceae</taxon>
        <taxon>Rahnella</taxon>
    </lineage>
</organism>
<feature type="domain" description="Tail assembly protein G" evidence="2">
    <location>
        <begin position="1"/>
        <end position="113"/>
    </location>
</feature>
<dbReference type="OrthoDB" id="9429491at2"/>
<evidence type="ECO:0000256" key="1">
    <source>
        <dbReference type="SAM" id="MobiDB-lite"/>
    </source>
</evidence>
<dbReference type="InterPro" id="IPR043704">
    <property type="entry name" value="Tail_assembly_GT"/>
</dbReference>
<dbReference type="InterPro" id="IPR010027">
    <property type="entry name" value="Tail_assembly_G"/>
</dbReference>
<keyword evidence="3" id="KW-0614">Plasmid</keyword>
<dbReference type="HOGENOM" id="CLU_135512_0_0_6"/>
<feature type="compositionally biased region" description="Polar residues" evidence="1">
    <location>
        <begin position="127"/>
        <end position="138"/>
    </location>
</feature>
<dbReference type="AlphaFoldDB" id="A0A0H3FFJ1"/>
<gene>
    <name evidence="3" type="ordered locus">Rahaq_4514</name>
</gene>
<feature type="region of interest" description="Disordered" evidence="1">
    <location>
        <begin position="109"/>
        <end position="138"/>
    </location>
</feature>